<keyword evidence="1" id="KW-1133">Transmembrane helix</keyword>
<feature type="transmembrane region" description="Helical" evidence="1">
    <location>
        <begin position="159"/>
        <end position="180"/>
    </location>
</feature>
<keyword evidence="1" id="KW-0812">Transmembrane</keyword>
<evidence type="ECO:0008006" key="5">
    <source>
        <dbReference type="Google" id="ProtNLM"/>
    </source>
</evidence>
<protein>
    <recommendedName>
        <fullName evidence="5">YtkA-like domain-containing protein</fullName>
    </recommendedName>
</protein>
<dbReference type="EMBL" id="JAZGQL010000002">
    <property type="protein sequence ID" value="MEE6305802.1"/>
    <property type="molecule type" value="Genomic_DNA"/>
</dbReference>
<evidence type="ECO:0000313" key="4">
    <source>
        <dbReference type="Proteomes" id="UP001339911"/>
    </source>
</evidence>
<name>A0ABU7S7E2_9ACTN</name>
<evidence type="ECO:0000313" key="3">
    <source>
        <dbReference type="EMBL" id="MEE6305802.1"/>
    </source>
</evidence>
<proteinExistence type="predicted"/>
<keyword evidence="2" id="KW-0732">Signal</keyword>
<organism evidence="3 4">
    <name type="scientific">Plantactinospora veratri</name>
    <dbReference type="NCBI Taxonomy" id="1436122"/>
    <lineage>
        <taxon>Bacteria</taxon>
        <taxon>Bacillati</taxon>
        <taxon>Actinomycetota</taxon>
        <taxon>Actinomycetes</taxon>
        <taxon>Micromonosporales</taxon>
        <taxon>Micromonosporaceae</taxon>
        <taxon>Plantactinospora</taxon>
    </lineage>
</organism>
<gene>
    <name evidence="3" type="ORF">V1634_03005</name>
</gene>
<keyword evidence="1" id="KW-0472">Membrane</keyword>
<accession>A0ABU7S7E2</accession>
<evidence type="ECO:0000256" key="1">
    <source>
        <dbReference type="SAM" id="Phobius"/>
    </source>
</evidence>
<evidence type="ECO:0000256" key="2">
    <source>
        <dbReference type="SAM" id="SignalP"/>
    </source>
</evidence>
<dbReference type="RefSeq" id="WP_331206177.1">
    <property type="nucleotide sequence ID" value="NZ_JAZGQL010000002.1"/>
</dbReference>
<feature type="signal peptide" evidence="2">
    <location>
        <begin position="1"/>
        <end position="33"/>
    </location>
</feature>
<sequence length="186" mass="18601">MRRGPVHSPRPVRPVLVPLLLCALFLAAGLAPAAPAEAHGGKIKLLVAGDGATGVTVQASYADGHPLDNGVRLVVTATGEGGRRVGPLQLNPAGEGEGFYSTGPVLTPGPWQVTVTAPKPTPATVQVVVQARAAQAAPPAPAPGAAGASGAADTSTTRLWWLAGAALALATVATLGALLVRTRRRT</sequence>
<reference evidence="3 4" key="1">
    <citation type="submission" date="2024-01" db="EMBL/GenBank/DDBJ databases">
        <title>Genome insights into Plantactinospora veratri sp. nov.</title>
        <authorList>
            <person name="Wang L."/>
        </authorList>
    </citation>
    <scope>NUCLEOTIDE SEQUENCE [LARGE SCALE GENOMIC DNA]</scope>
    <source>
        <strain evidence="3 4">NEAU-FHS4</strain>
    </source>
</reference>
<comment type="caution">
    <text evidence="3">The sequence shown here is derived from an EMBL/GenBank/DDBJ whole genome shotgun (WGS) entry which is preliminary data.</text>
</comment>
<keyword evidence="4" id="KW-1185">Reference proteome</keyword>
<feature type="chain" id="PRO_5047299333" description="YtkA-like domain-containing protein" evidence="2">
    <location>
        <begin position="34"/>
        <end position="186"/>
    </location>
</feature>
<dbReference type="Proteomes" id="UP001339911">
    <property type="component" value="Unassembled WGS sequence"/>
</dbReference>